<accession>A0AAD9TTQ7</accession>
<keyword evidence="2" id="KW-0645">Protease</keyword>
<dbReference type="InterPro" id="IPR013128">
    <property type="entry name" value="Peptidase_C1A"/>
</dbReference>
<comment type="caution">
    <text evidence="7">The sequence shown here is derived from an EMBL/GenBank/DDBJ whole genome shotgun (WGS) entry which is preliminary data.</text>
</comment>
<dbReference type="InterPro" id="IPR038765">
    <property type="entry name" value="Papain-like_cys_pep_sf"/>
</dbReference>
<dbReference type="InterPro" id="IPR000668">
    <property type="entry name" value="Peptidase_C1A_C"/>
</dbReference>
<evidence type="ECO:0000259" key="6">
    <source>
        <dbReference type="SMART" id="SM00645"/>
    </source>
</evidence>
<evidence type="ECO:0000256" key="4">
    <source>
        <dbReference type="ARBA" id="ARBA00022807"/>
    </source>
</evidence>
<dbReference type="AlphaFoldDB" id="A0AAD9TTQ7"/>
<sequence length="154" mass="17705">MKRRRIRRTYEEDQKKKRGHGREDEEMKKMSEEKTGKEEERSWKRRESSGPQPLKAFAVVAAVEGVTKIKTGQLLELSVQQLVDCNGSYGCKSGFIHIAFEYVNKIGITTYSSYPYTGRDGKCDQRKTTNIVATIKSYKRVTPHNERDLLTAVL</sequence>
<dbReference type="EMBL" id="JANJYI010000007">
    <property type="protein sequence ID" value="KAK2642056.1"/>
    <property type="molecule type" value="Genomic_DNA"/>
</dbReference>
<proteinExistence type="inferred from homology"/>
<keyword evidence="8" id="KW-1185">Reference proteome</keyword>
<evidence type="ECO:0000256" key="3">
    <source>
        <dbReference type="ARBA" id="ARBA00022801"/>
    </source>
</evidence>
<feature type="region of interest" description="Disordered" evidence="5">
    <location>
        <begin position="1"/>
        <end position="51"/>
    </location>
</feature>
<evidence type="ECO:0000313" key="8">
    <source>
        <dbReference type="Proteomes" id="UP001280121"/>
    </source>
</evidence>
<dbReference type="GO" id="GO:0008234">
    <property type="term" value="F:cysteine-type peptidase activity"/>
    <property type="evidence" value="ECO:0007669"/>
    <property type="project" value="UniProtKB-KW"/>
</dbReference>
<comment type="similarity">
    <text evidence="1">Belongs to the peptidase C1 family.</text>
</comment>
<gene>
    <name evidence="7" type="ORF">Ddye_023819</name>
</gene>
<name>A0AAD9TTQ7_9ROSI</name>
<dbReference type="PANTHER" id="PTHR12411">
    <property type="entry name" value="CYSTEINE PROTEASE FAMILY C1-RELATED"/>
    <property type="match status" value="1"/>
</dbReference>
<protein>
    <recommendedName>
        <fullName evidence="6">Peptidase C1A papain C-terminal domain-containing protein</fullName>
    </recommendedName>
</protein>
<dbReference type="SUPFAM" id="SSF54001">
    <property type="entry name" value="Cysteine proteinases"/>
    <property type="match status" value="1"/>
</dbReference>
<evidence type="ECO:0000256" key="1">
    <source>
        <dbReference type="ARBA" id="ARBA00008455"/>
    </source>
</evidence>
<dbReference type="GO" id="GO:0006508">
    <property type="term" value="P:proteolysis"/>
    <property type="evidence" value="ECO:0007669"/>
    <property type="project" value="UniProtKB-KW"/>
</dbReference>
<keyword evidence="3" id="KW-0378">Hydrolase</keyword>
<evidence type="ECO:0000256" key="2">
    <source>
        <dbReference type="ARBA" id="ARBA00022670"/>
    </source>
</evidence>
<keyword evidence="4" id="KW-0788">Thiol protease</keyword>
<dbReference type="SMART" id="SM00645">
    <property type="entry name" value="Pept_C1"/>
    <property type="match status" value="1"/>
</dbReference>
<evidence type="ECO:0000256" key="5">
    <source>
        <dbReference type="SAM" id="MobiDB-lite"/>
    </source>
</evidence>
<feature type="compositionally biased region" description="Basic and acidic residues" evidence="5">
    <location>
        <begin position="8"/>
        <end position="48"/>
    </location>
</feature>
<organism evidence="7 8">
    <name type="scientific">Dipteronia dyeriana</name>
    <dbReference type="NCBI Taxonomy" id="168575"/>
    <lineage>
        <taxon>Eukaryota</taxon>
        <taxon>Viridiplantae</taxon>
        <taxon>Streptophyta</taxon>
        <taxon>Embryophyta</taxon>
        <taxon>Tracheophyta</taxon>
        <taxon>Spermatophyta</taxon>
        <taxon>Magnoliopsida</taxon>
        <taxon>eudicotyledons</taxon>
        <taxon>Gunneridae</taxon>
        <taxon>Pentapetalae</taxon>
        <taxon>rosids</taxon>
        <taxon>malvids</taxon>
        <taxon>Sapindales</taxon>
        <taxon>Sapindaceae</taxon>
        <taxon>Hippocastanoideae</taxon>
        <taxon>Acereae</taxon>
        <taxon>Dipteronia</taxon>
    </lineage>
</organism>
<dbReference type="Gene3D" id="3.90.70.10">
    <property type="entry name" value="Cysteine proteinases"/>
    <property type="match status" value="1"/>
</dbReference>
<reference evidence="7" key="1">
    <citation type="journal article" date="2023" name="Plant J.">
        <title>Genome sequences and population genomics provide insights into the demographic history, inbreeding, and mutation load of two 'living fossil' tree species of Dipteronia.</title>
        <authorList>
            <person name="Feng Y."/>
            <person name="Comes H.P."/>
            <person name="Chen J."/>
            <person name="Zhu S."/>
            <person name="Lu R."/>
            <person name="Zhang X."/>
            <person name="Li P."/>
            <person name="Qiu J."/>
            <person name="Olsen K.M."/>
            <person name="Qiu Y."/>
        </authorList>
    </citation>
    <scope>NUCLEOTIDE SEQUENCE</scope>
    <source>
        <strain evidence="7">KIB01</strain>
    </source>
</reference>
<feature type="domain" description="Peptidase C1A papain C-terminal" evidence="6">
    <location>
        <begin position="37"/>
        <end position="154"/>
    </location>
</feature>
<dbReference type="Pfam" id="PF00112">
    <property type="entry name" value="Peptidase_C1"/>
    <property type="match status" value="1"/>
</dbReference>
<evidence type="ECO:0000313" key="7">
    <source>
        <dbReference type="EMBL" id="KAK2642056.1"/>
    </source>
</evidence>
<dbReference type="Proteomes" id="UP001280121">
    <property type="component" value="Unassembled WGS sequence"/>
</dbReference>